<keyword evidence="1" id="KW-0812">Transmembrane</keyword>
<feature type="transmembrane region" description="Helical" evidence="1">
    <location>
        <begin position="154"/>
        <end position="175"/>
    </location>
</feature>
<accession>A0ABV1B6W2</accession>
<feature type="transmembrane region" description="Helical" evidence="1">
    <location>
        <begin position="44"/>
        <end position="69"/>
    </location>
</feature>
<evidence type="ECO:0000256" key="1">
    <source>
        <dbReference type="SAM" id="Phobius"/>
    </source>
</evidence>
<evidence type="ECO:0000313" key="3">
    <source>
        <dbReference type="Proteomes" id="UP001469749"/>
    </source>
</evidence>
<keyword evidence="3" id="KW-1185">Reference proteome</keyword>
<sequence>MEIRSGKDSLKEKLLYIVILFVCLGCIAKMIYDGRMELIRGQLDIGTIGAMLFFLFFITGMMKVTFFALTTANNIVYRLDARGITVINKSKKEKIIEWDKFKTKRIVHKGQGQLDKRTEETWKETNACAVFCPRRIKDSFMQSPFPVEAWSERISFLCAMFSGLPFIIMMWRCLFQRHDVIRIYLEDKREMCGENVFYGHVDKNYFVMKMAEWHIELEDNKPEEQIPM</sequence>
<keyword evidence="1" id="KW-1133">Transmembrane helix</keyword>
<gene>
    <name evidence="2" type="ORF">WMO25_11360</name>
</gene>
<protein>
    <submittedName>
        <fullName evidence="2">Uncharacterized protein</fullName>
    </submittedName>
</protein>
<proteinExistence type="predicted"/>
<feature type="transmembrane region" description="Helical" evidence="1">
    <location>
        <begin position="14"/>
        <end position="32"/>
    </location>
</feature>
<dbReference type="RefSeq" id="WP_349085413.1">
    <property type="nucleotide sequence ID" value="NZ_JBBMEK010000146.1"/>
</dbReference>
<dbReference type="EMBL" id="JBBMEK010000146">
    <property type="protein sequence ID" value="MEQ2365696.1"/>
    <property type="molecule type" value="Genomic_DNA"/>
</dbReference>
<dbReference type="Proteomes" id="UP001469749">
    <property type="component" value="Unassembled WGS sequence"/>
</dbReference>
<reference evidence="2 3" key="1">
    <citation type="submission" date="2024-03" db="EMBL/GenBank/DDBJ databases">
        <title>Human intestinal bacterial collection.</title>
        <authorList>
            <person name="Pauvert C."/>
            <person name="Hitch T.C.A."/>
            <person name="Clavel T."/>
        </authorList>
    </citation>
    <scope>NUCLEOTIDE SEQUENCE [LARGE SCALE GENOMIC DNA]</scope>
    <source>
        <strain evidence="2 3">CLA-AA-H190</strain>
    </source>
</reference>
<organism evidence="2 3">
    <name type="scientific">Coprococcus intestinihominis</name>
    <dbReference type="NCBI Taxonomy" id="3133154"/>
    <lineage>
        <taxon>Bacteria</taxon>
        <taxon>Bacillati</taxon>
        <taxon>Bacillota</taxon>
        <taxon>Clostridia</taxon>
        <taxon>Lachnospirales</taxon>
        <taxon>Lachnospiraceae</taxon>
        <taxon>Coprococcus</taxon>
    </lineage>
</organism>
<comment type="caution">
    <text evidence="2">The sequence shown here is derived from an EMBL/GenBank/DDBJ whole genome shotgun (WGS) entry which is preliminary data.</text>
</comment>
<name>A0ABV1B6W2_9FIRM</name>
<evidence type="ECO:0000313" key="2">
    <source>
        <dbReference type="EMBL" id="MEQ2365696.1"/>
    </source>
</evidence>
<keyword evidence="1" id="KW-0472">Membrane</keyword>